<feature type="region of interest" description="Disordered" evidence="9">
    <location>
        <begin position="1"/>
        <end position="45"/>
    </location>
</feature>
<dbReference type="Pfam" id="PF23096">
    <property type="entry name" value="HEAT_PSME4"/>
    <property type="match status" value="1"/>
</dbReference>
<keyword evidence="6" id="KW-0227">DNA damage</keyword>
<dbReference type="GO" id="GO:0016504">
    <property type="term" value="F:peptidase activator activity"/>
    <property type="evidence" value="ECO:0007669"/>
    <property type="project" value="InterPro"/>
</dbReference>
<dbReference type="InterPro" id="IPR016024">
    <property type="entry name" value="ARM-type_fold"/>
</dbReference>
<keyword evidence="14" id="KW-1185">Reference proteome</keyword>
<dbReference type="InterPro" id="IPR055455">
    <property type="entry name" value="HEAT_PSME4"/>
</dbReference>
<evidence type="ECO:0008006" key="15">
    <source>
        <dbReference type="Google" id="ProtNLM"/>
    </source>
</evidence>
<dbReference type="GO" id="GO:0070628">
    <property type="term" value="F:proteasome binding"/>
    <property type="evidence" value="ECO:0007669"/>
    <property type="project" value="InterPro"/>
</dbReference>
<dbReference type="GO" id="GO:0016607">
    <property type="term" value="C:nuclear speck"/>
    <property type="evidence" value="ECO:0007669"/>
    <property type="project" value="UniProtKB-SubCell"/>
</dbReference>
<dbReference type="Proteomes" id="UP000298663">
    <property type="component" value="Unassembled WGS sequence"/>
</dbReference>
<evidence type="ECO:0000256" key="1">
    <source>
        <dbReference type="ARBA" id="ARBA00004324"/>
    </source>
</evidence>
<keyword evidence="7" id="KW-0234">DNA repair</keyword>
<dbReference type="InterPro" id="IPR011989">
    <property type="entry name" value="ARM-like"/>
</dbReference>
<evidence type="ECO:0000313" key="14">
    <source>
        <dbReference type="Proteomes" id="UP000298663"/>
    </source>
</evidence>
<evidence type="ECO:0000313" key="13">
    <source>
        <dbReference type="EMBL" id="TKR87481.1"/>
    </source>
</evidence>
<reference evidence="13 14" key="2">
    <citation type="journal article" date="2019" name="G3 (Bethesda)">
        <title>Hybrid Assembly of the Genome of the Entomopathogenic Nematode Steinernema carpocapsae Identifies the X-Chromosome.</title>
        <authorList>
            <person name="Serra L."/>
            <person name="Macchietto M."/>
            <person name="Macias-Munoz A."/>
            <person name="McGill C.J."/>
            <person name="Rodriguez I.M."/>
            <person name="Rodriguez B."/>
            <person name="Murad R."/>
            <person name="Mortazavi A."/>
        </authorList>
    </citation>
    <scope>NUCLEOTIDE SEQUENCE [LARGE SCALE GENOMIC DNA]</scope>
    <source>
        <strain evidence="13 14">ALL</strain>
    </source>
</reference>
<evidence type="ECO:0000256" key="9">
    <source>
        <dbReference type="SAM" id="MobiDB-lite"/>
    </source>
</evidence>
<reference evidence="13 14" key="1">
    <citation type="journal article" date="2015" name="Genome Biol.">
        <title>Comparative genomics of Steinernema reveals deeply conserved gene regulatory networks.</title>
        <authorList>
            <person name="Dillman A.R."/>
            <person name="Macchietto M."/>
            <person name="Porter C.F."/>
            <person name="Rogers A."/>
            <person name="Williams B."/>
            <person name="Antoshechkin I."/>
            <person name="Lee M.M."/>
            <person name="Goodwin Z."/>
            <person name="Lu X."/>
            <person name="Lewis E.E."/>
            <person name="Goodrich-Blair H."/>
            <person name="Stock S.P."/>
            <person name="Adams B.J."/>
            <person name="Sternberg P.W."/>
            <person name="Mortazavi A."/>
        </authorList>
    </citation>
    <scope>NUCLEOTIDE SEQUENCE [LARGE SCALE GENOMIC DNA]</scope>
    <source>
        <strain evidence="13 14">ALL</strain>
    </source>
</reference>
<dbReference type="SUPFAM" id="SSF48371">
    <property type="entry name" value="ARM repeat"/>
    <property type="match status" value="2"/>
</dbReference>
<feature type="domain" description="Proteasome activator complex subunit 4-like HEAT repeat-like" evidence="12">
    <location>
        <begin position="1247"/>
        <end position="1534"/>
    </location>
</feature>
<evidence type="ECO:0000256" key="4">
    <source>
        <dbReference type="ARBA" id="ARBA00022490"/>
    </source>
</evidence>
<evidence type="ECO:0000256" key="8">
    <source>
        <dbReference type="ARBA" id="ARBA00023242"/>
    </source>
</evidence>
<accession>A0A4U5NW69</accession>
<comment type="caution">
    <text evidence="13">The sequence shown here is derived from an EMBL/GenBank/DDBJ whole genome shotgun (WGS) entry which is preliminary data.</text>
</comment>
<comment type="subcellular location">
    <subcellularLocation>
        <location evidence="2">Cytoplasm</location>
    </subcellularLocation>
    <subcellularLocation>
        <location evidence="1">Nucleus speckle</location>
    </subcellularLocation>
</comment>
<keyword evidence="5" id="KW-0677">Repeat</keyword>
<evidence type="ECO:0000259" key="11">
    <source>
        <dbReference type="Pfam" id="PF16507"/>
    </source>
</evidence>
<evidence type="ECO:0000259" key="12">
    <source>
        <dbReference type="Pfam" id="PF23096"/>
    </source>
</evidence>
<comment type="similarity">
    <text evidence="3">Belongs to the BLM10 family.</text>
</comment>
<dbReference type="GO" id="GO:0005829">
    <property type="term" value="C:cytosol"/>
    <property type="evidence" value="ECO:0007669"/>
    <property type="project" value="TreeGrafter"/>
</dbReference>
<gene>
    <name evidence="13" type="ORF">L596_011872</name>
</gene>
<dbReference type="Pfam" id="PF16507">
    <property type="entry name" value="HEAT_PSME4_mid"/>
    <property type="match status" value="1"/>
</dbReference>
<feature type="domain" description="Proteasome activator complex subunit 4 C-terminal" evidence="10">
    <location>
        <begin position="1829"/>
        <end position="1915"/>
    </location>
</feature>
<dbReference type="OrthoDB" id="17907at2759"/>
<dbReference type="GO" id="GO:0010499">
    <property type="term" value="P:proteasomal ubiquitin-independent protein catabolic process"/>
    <property type="evidence" value="ECO:0007669"/>
    <property type="project" value="TreeGrafter"/>
</dbReference>
<evidence type="ECO:0000256" key="3">
    <source>
        <dbReference type="ARBA" id="ARBA00005739"/>
    </source>
</evidence>
<feature type="domain" description="Proteasome activator Blm10 middle HEAT repeats region" evidence="11">
    <location>
        <begin position="367"/>
        <end position="886"/>
    </location>
</feature>
<dbReference type="Pfam" id="PF11919">
    <property type="entry name" value="PSME4_C"/>
    <property type="match status" value="1"/>
</dbReference>
<evidence type="ECO:0000256" key="5">
    <source>
        <dbReference type="ARBA" id="ARBA00022737"/>
    </source>
</evidence>
<dbReference type="Gene3D" id="1.25.10.10">
    <property type="entry name" value="Leucine-rich Repeat Variant"/>
    <property type="match status" value="1"/>
</dbReference>
<keyword evidence="8" id="KW-0539">Nucleus</keyword>
<dbReference type="PANTHER" id="PTHR32170:SF3">
    <property type="entry name" value="PROTEASOME ACTIVATOR COMPLEX SUBUNIT 4"/>
    <property type="match status" value="1"/>
</dbReference>
<dbReference type="InterPro" id="IPR021843">
    <property type="entry name" value="PSME4_C"/>
</dbReference>
<dbReference type="InterPro" id="IPR035309">
    <property type="entry name" value="PSME4"/>
</dbReference>
<evidence type="ECO:0000256" key="2">
    <source>
        <dbReference type="ARBA" id="ARBA00004496"/>
    </source>
</evidence>
<name>A0A4U5NW69_STECR</name>
<dbReference type="PANTHER" id="PTHR32170">
    <property type="entry name" value="PROTEASOME ACTIVATOR COMPLEX SUBUNIT 4"/>
    <property type="match status" value="1"/>
</dbReference>
<organism evidence="13 14">
    <name type="scientific">Steinernema carpocapsae</name>
    <name type="common">Entomopathogenic nematode</name>
    <dbReference type="NCBI Taxonomy" id="34508"/>
    <lineage>
        <taxon>Eukaryota</taxon>
        <taxon>Metazoa</taxon>
        <taxon>Ecdysozoa</taxon>
        <taxon>Nematoda</taxon>
        <taxon>Chromadorea</taxon>
        <taxon>Rhabditida</taxon>
        <taxon>Tylenchina</taxon>
        <taxon>Panagrolaimomorpha</taxon>
        <taxon>Strongyloidoidea</taxon>
        <taxon>Steinernematidae</taxon>
        <taxon>Steinernema</taxon>
    </lineage>
</organism>
<dbReference type="EMBL" id="AZBU02000003">
    <property type="protein sequence ID" value="TKR87481.1"/>
    <property type="molecule type" value="Genomic_DNA"/>
</dbReference>
<evidence type="ECO:0000256" key="6">
    <source>
        <dbReference type="ARBA" id="ARBA00022763"/>
    </source>
</evidence>
<keyword evidence="4" id="KW-0963">Cytoplasm</keyword>
<dbReference type="STRING" id="34508.A0A4U5NW69"/>
<evidence type="ECO:0000259" key="10">
    <source>
        <dbReference type="Pfam" id="PF11919"/>
    </source>
</evidence>
<sequence>MSDCSDDDIASVDLSGDEGDEEDLIEDQDADGEAEDVMAVDEEMPEPMNMLDDTTAADSDDPRFQKIVWQLKYLPYADDVETEGDQWFVKIKTGLSQSIFKREIRPGLIYWLEELERYVAQYSLRFTKEDHINLIKLFYSVVTMKDCDFRLVKCSCRVLNNLLSRKELLSRDDIELGWRPLYELYALVTYKNLEDDGLFLLPDKLKNTIESAIIACRTYFSKESTQEILNEVRPYFCIWDDSTVRGITVGSLFLNTLMDVETTREYGAGLWFDEFWHWYETIEVNNVMEGKLVSLFMRLSRDCAGFIDWSPKYDFIMSKMMRCLNVTVGTAGNRVGITGSTPVSVDYLTTWLVYLLGGPDDGVQPHLDKLFKATMSYFHPSNGGSHTTHLLTFVNKLCSAFASRLRRERYRKKNNLFHPQVPEELRITDLQIDKFVATILPCIELAAFTKHDFDLVPQICRYLAHLAPWQVVPAVLDMVYSSLDAITEPHRLLQSLTCLSSIVLPLVRDKDDPPEGIKRRAIQSVEDVPVKPYRIFAIKILREILPGIDVNDIAKSLLTFQIIGALLSLIPMVQCSELPEEVMEQLSEEERTLCQATALFDEICDILLENMFRMLEIFRGTNHGGGSHGSYVGLSGQTTKYSIEEAVIRRGLGAVYRCIVSNSSDHTTKKAIDRVYEFASESIFDSKIAADTVAELIFGAVKGDVEYAMPKFLDFLYTKLKEHITPDMYDEEEVDSTVLWYIRLIEDLSRVPHQLTKFRPKFDELVELLLRCKNVQIYDRGCSVLENILLYSTSNHTNVRESRRQQFNDPDFISIRYWAEIVDRKSKNCDIKWIAPGEEEYRWVMDLLKEYLYPTLEKLKKPDDYATSKDMLKDLKLLAYVFDGTAPLLPLLDGEAFECPEPYEAPRLDMSMTVKARDTKEIRTEDGQNVRRVIMEVVLPLAEYLLKHKGDDTRSFKQVNHLMKQLIVNSGISKARLTTLTNQFHFNKKVKGDPVRVSKATVATLHQEFVSLQHARRLHYRWQTRFNNSHFKILKTLLKLAMCDYSAARIEAQHTIVTIVDEFPFVVYSIVDELLEFLDPNKTVPHEQFKGALYMLINGKGSAICLNQDWRLINKIWPALVLASKSEKRSIIDLLDTTQNLVVENFESFQIKFTVPDDAVNCAKELIKEYDNCVHRCPGGLPSVEELRAGKIIEEQRNESTEKLYYTLCKRLYELSCDNTLHWRHSDMAQSFLSMLIRKDQEYPAEAVILFHKLIVSDTVKTRKMAQAILGAWMRMKKPKALKTVMLLENVDPNQGPNAKWPIKYGIRADNRPFLYDKKNLPNTKEKWDNVRFLRKVHHGFYTWPENMTAYNGPGEQLEVNRSRENLTAVETEILKTLGEEGYMNQFIGYMSLEEKKGHESFNAVQFMYYYGLFRNYNDMALEPFKKPLERLMASKKDEEQRLASEIVAGLLNGSKIWNWEKAEKMWAWLEPLLVTCLENVTSTSFSNWGTAVATVLGSCDPRSQYRLIVMLESLADRNTESSFHKTIRYYLLQAALNQGEWRVTECWNDMFQKLTPCIPQTYQNFRERIGSCIATLTYFDIPGFHYDSSIEERFRLTSVQKVIDTFNSYLGDVWATVQRKEEEADPIEMDFNKLSVPGIAGMSACSSSASLMGVGTDESEGKKGLLALSALLNYLQSNWSHSLVSLPEPIIELIPILMHYDNDKTDEDVKKSASWVLQHGISGSVIAKKEIPTMLKVLEKVCLRCKWWKSKLSLLKFMQVIAFANYHVLLPHQDWFKKIVYRLLVDARVEVRQTASETLSGFIQCEFFTVDEEIIKKFATWTNSKVEIQRHAGVLALSAVVRAFPYTVPKFIPGILMKLCRYANDVQSIKATVKDTMKEFKRTHMDSWHVHKTMFTEDQLSDLTNLLVSPCYYV</sequence>
<dbReference type="InterPro" id="IPR032430">
    <property type="entry name" value="Blm10_mid"/>
</dbReference>
<protein>
    <recommendedName>
        <fullName evidence="15">Proteasome activator complex subunit 4 C-terminal domain-containing protein</fullName>
    </recommendedName>
</protein>
<evidence type="ECO:0000256" key="7">
    <source>
        <dbReference type="ARBA" id="ARBA00023204"/>
    </source>
</evidence>
<proteinExistence type="inferred from homology"/>
<dbReference type="GO" id="GO:0006281">
    <property type="term" value="P:DNA repair"/>
    <property type="evidence" value="ECO:0007669"/>
    <property type="project" value="UniProtKB-KW"/>
</dbReference>